<comment type="subcellular location">
    <subcellularLocation>
        <location evidence="1">Cytoplasm</location>
    </subcellularLocation>
</comment>
<dbReference type="InterPro" id="IPR000032">
    <property type="entry name" value="HPr-like"/>
</dbReference>
<name>A0A644XZR4_9ZZZZ</name>
<dbReference type="GO" id="GO:0009401">
    <property type="term" value="P:phosphoenolpyruvate-dependent sugar phosphotransferase system"/>
    <property type="evidence" value="ECO:0007669"/>
    <property type="project" value="UniProtKB-KW"/>
</dbReference>
<dbReference type="PRINTS" id="PR00107">
    <property type="entry name" value="PHOSPHOCPHPR"/>
</dbReference>
<dbReference type="EMBL" id="VSSQ01003623">
    <property type="protein sequence ID" value="MPM21599.1"/>
    <property type="molecule type" value="Genomic_DNA"/>
</dbReference>
<gene>
    <name evidence="5" type="primary">ptsH_6</name>
    <name evidence="5" type="ORF">SDC9_68043</name>
</gene>
<dbReference type="PROSITE" id="PS51350">
    <property type="entry name" value="PTS_HPR_DOM"/>
    <property type="match status" value="1"/>
</dbReference>
<dbReference type="PANTHER" id="PTHR33705">
    <property type="entry name" value="PHOSPHOCARRIER PROTEIN HPR"/>
    <property type="match status" value="1"/>
</dbReference>
<dbReference type="PANTHER" id="PTHR33705:SF2">
    <property type="entry name" value="PHOSPHOCARRIER PROTEIN NPR"/>
    <property type="match status" value="1"/>
</dbReference>
<evidence type="ECO:0000256" key="2">
    <source>
        <dbReference type="ARBA" id="ARBA00022490"/>
    </source>
</evidence>
<evidence type="ECO:0000259" key="4">
    <source>
        <dbReference type="PROSITE" id="PS51350"/>
    </source>
</evidence>
<organism evidence="5">
    <name type="scientific">bioreactor metagenome</name>
    <dbReference type="NCBI Taxonomy" id="1076179"/>
    <lineage>
        <taxon>unclassified sequences</taxon>
        <taxon>metagenomes</taxon>
        <taxon>ecological metagenomes</taxon>
    </lineage>
</organism>
<protein>
    <submittedName>
        <fullName evidence="5">Phosphocarrier protein HPr</fullName>
    </submittedName>
</protein>
<dbReference type="Gene3D" id="3.30.1340.10">
    <property type="entry name" value="HPr-like"/>
    <property type="match status" value="1"/>
</dbReference>
<dbReference type="SUPFAM" id="SSF55594">
    <property type="entry name" value="HPr-like"/>
    <property type="match status" value="1"/>
</dbReference>
<proteinExistence type="predicted"/>
<sequence length="85" mass="9353">MKNFTYTIKDAKGLHARPAGLLAKEAKKFNSKIIITANGKTADLKHIFAVMSLGIKFATTVTITIDGEDEDVAELTLEKYIKINL</sequence>
<keyword evidence="3" id="KW-0598">Phosphotransferase system</keyword>
<dbReference type="Pfam" id="PF00381">
    <property type="entry name" value="PTS-HPr"/>
    <property type="match status" value="1"/>
</dbReference>
<evidence type="ECO:0000313" key="5">
    <source>
        <dbReference type="EMBL" id="MPM21599.1"/>
    </source>
</evidence>
<dbReference type="AlphaFoldDB" id="A0A644XZR4"/>
<comment type="caution">
    <text evidence="5">The sequence shown here is derived from an EMBL/GenBank/DDBJ whole genome shotgun (WGS) entry which is preliminary data.</text>
</comment>
<keyword evidence="2" id="KW-0963">Cytoplasm</keyword>
<feature type="domain" description="HPr" evidence="4">
    <location>
        <begin position="1"/>
        <end position="85"/>
    </location>
</feature>
<dbReference type="CDD" id="cd00367">
    <property type="entry name" value="PTS-HPr_like"/>
    <property type="match status" value="1"/>
</dbReference>
<evidence type="ECO:0000256" key="3">
    <source>
        <dbReference type="ARBA" id="ARBA00022683"/>
    </source>
</evidence>
<reference evidence="5" key="1">
    <citation type="submission" date="2019-08" db="EMBL/GenBank/DDBJ databases">
        <authorList>
            <person name="Kucharzyk K."/>
            <person name="Murdoch R.W."/>
            <person name="Higgins S."/>
            <person name="Loffler F."/>
        </authorList>
    </citation>
    <scope>NUCLEOTIDE SEQUENCE</scope>
</reference>
<evidence type="ECO:0000256" key="1">
    <source>
        <dbReference type="ARBA" id="ARBA00004496"/>
    </source>
</evidence>
<accession>A0A644XZR4</accession>
<dbReference type="NCBIfam" id="TIGR01003">
    <property type="entry name" value="PTS_HPr_family"/>
    <property type="match status" value="1"/>
</dbReference>
<dbReference type="InterPro" id="IPR035895">
    <property type="entry name" value="HPr-like_sf"/>
</dbReference>
<dbReference type="InterPro" id="IPR050399">
    <property type="entry name" value="HPr"/>
</dbReference>
<dbReference type="GO" id="GO:0005737">
    <property type="term" value="C:cytoplasm"/>
    <property type="evidence" value="ECO:0007669"/>
    <property type="project" value="UniProtKB-SubCell"/>
</dbReference>